<evidence type="ECO:0000256" key="6">
    <source>
        <dbReference type="SAM" id="Coils"/>
    </source>
</evidence>
<dbReference type="GO" id="GO:0051301">
    <property type="term" value="P:cell division"/>
    <property type="evidence" value="ECO:0007669"/>
    <property type="project" value="UniProtKB-KW"/>
</dbReference>
<keyword evidence="3" id="KW-0498">Mitosis</keyword>
<dbReference type="CDD" id="cd19953">
    <property type="entry name" value="PDS5"/>
    <property type="match status" value="1"/>
</dbReference>
<keyword evidence="2" id="KW-0132">Cell division</keyword>
<evidence type="ECO:0000256" key="1">
    <source>
        <dbReference type="ARBA" id="ARBA00004123"/>
    </source>
</evidence>
<evidence type="ECO:0000313" key="8">
    <source>
        <dbReference type="EMBL" id="EEN67634.1"/>
    </source>
</evidence>
<dbReference type="GO" id="GO:0007064">
    <property type="term" value="P:mitotic sister chromatid cohesion"/>
    <property type="evidence" value="ECO:0007669"/>
    <property type="project" value="InterPro"/>
</dbReference>
<dbReference type="FunCoup" id="C3XWA0">
    <property type="interactions" value="1072"/>
</dbReference>
<evidence type="ECO:0000256" key="3">
    <source>
        <dbReference type="ARBA" id="ARBA00022776"/>
    </source>
</evidence>
<accession>C3XWA0</accession>
<evidence type="ECO:0000256" key="5">
    <source>
        <dbReference type="ARBA" id="ARBA00023306"/>
    </source>
</evidence>
<comment type="subcellular location">
    <subcellularLocation>
        <location evidence="1">Nucleus</location>
    </subcellularLocation>
</comment>
<gene>
    <name evidence="8" type="ORF">BRAFLDRAFT_117138</name>
</gene>
<protein>
    <submittedName>
        <fullName evidence="8">Uncharacterized protein</fullName>
    </submittedName>
</protein>
<feature type="region of interest" description="Disordered" evidence="7">
    <location>
        <begin position="1161"/>
        <end position="1435"/>
    </location>
</feature>
<dbReference type="SUPFAM" id="SSF48371">
    <property type="entry name" value="ARM repeat"/>
    <property type="match status" value="1"/>
</dbReference>
<dbReference type="EMBL" id="GG666471">
    <property type="protein sequence ID" value="EEN67634.1"/>
    <property type="molecule type" value="Genomic_DNA"/>
</dbReference>
<keyword evidence="5" id="KW-0131">Cell cycle</keyword>
<feature type="compositionally biased region" description="Polar residues" evidence="7">
    <location>
        <begin position="1305"/>
        <end position="1337"/>
    </location>
</feature>
<feature type="compositionally biased region" description="Basic and acidic residues" evidence="7">
    <location>
        <begin position="1190"/>
        <end position="1211"/>
    </location>
</feature>
<dbReference type="eggNOG" id="KOG1525">
    <property type="taxonomic scope" value="Eukaryota"/>
</dbReference>
<feature type="compositionally biased region" description="Basic and acidic residues" evidence="7">
    <location>
        <begin position="1412"/>
        <end position="1421"/>
    </location>
</feature>
<evidence type="ECO:0000256" key="7">
    <source>
        <dbReference type="SAM" id="MobiDB-lite"/>
    </source>
</evidence>
<reference evidence="8" key="1">
    <citation type="journal article" date="2008" name="Nature">
        <title>The amphioxus genome and the evolution of the chordate karyotype.</title>
        <authorList>
            <consortium name="US DOE Joint Genome Institute (JGI-PGF)"/>
            <person name="Putnam N.H."/>
            <person name="Butts T."/>
            <person name="Ferrier D.E.K."/>
            <person name="Furlong R.F."/>
            <person name="Hellsten U."/>
            <person name="Kawashima T."/>
            <person name="Robinson-Rechavi M."/>
            <person name="Shoguchi E."/>
            <person name="Terry A."/>
            <person name="Yu J.-K."/>
            <person name="Benito-Gutierrez E.L."/>
            <person name="Dubchak I."/>
            <person name="Garcia-Fernandez J."/>
            <person name="Gibson-Brown J.J."/>
            <person name="Grigoriev I.V."/>
            <person name="Horton A.C."/>
            <person name="de Jong P.J."/>
            <person name="Jurka J."/>
            <person name="Kapitonov V.V."/>
            <person name="Kohara Y."/>
            <person name="Kuroki Y."/>
            <person name="Lindquist E."/>
            <person name="Lucas S."/>
            <person name="Osoegawa K."/>
            <person name="Pennacchio L.A."/>
            <person name="Salamov A.A."/>
            <person name="Satou Y."/>
            <person name="Sauka-Spengler T."/>
            <person name="Schmutz J."/>
            <person name="Shin-I T."/>
            <person name="Toyoda A."/>
            <person name="Bronner-Fraser M."/>
            <person name="Fujiyama A."/>
            <person name="Holland L.Z."/>
            <person name="Holland P.W.H."/>
            <person name="Satoh N."/>
            <person name="Rokhsar D.S."/>
        </authorList>
    </citation>
    <scope>NUCLEOTIDE SEQUENCE [LARGE SCALE GENOMIC DNA]</scope>
    <source>
        <strain evidence="8">S238N-H82</strain>
        <tissue evidence="8">Testes</tissue>
    </source>
</reference>
<dbReference type="InterPro" id="IPR011989">
    <property type="entry name" value="ARM-like"/>
</dbReference>
<evidence type="ECO:0000256" key="4">
    <source>
        <dbReference type="ARBA" id="ARBA00023242"/>
    </source>
</evidence>
<organism>
    <name type="scientific">Branchiostoma floridae</name>
    <name type="common">Florida lancelet</name>
    <name type="synonym">Amphioxus</name>
    <dbReference type="NCBI Taxonomy" id="7739"/>
    <lineage>
        <taxon>Eukaryota</taxon>
        <taxon>Metazoa</taxon>
        <taxon>Chordata</taxon>
        <taxon>Cephalochordata</taxon>
        <taxon>Leptocardii</taxon>
        <taxon>Amphioxiformes</taxon>
        <taxon>Branchiostomatidae</taxon>
        <taxon>Branchiostoma</taxon>
    </lineage>
</organism>
<evidence type="ECO:0000256" key="2">
    <source>
        <dbReference type="ARBA" id="ARBA00022618"/>
    </source>
</evidence>
<dbReference type="InParanoid" id="C3XWA0"/>
<dbReference type="PANTHER" id="PTHR12663:SF0">
    <property type="entry name" value="PRECOCIOUS DISSOCIATION OF SISTERS 5, ISOFORM A"/>
    <property type="match status" value="1"/>
</dbReference>
<keyword evidence="6" id="KW-0175">Coiled coil</keyword>
<dbReference type="GO" id="GO:0005634">
    <property type="term" value="C:nucleus"/>
    <property type="evidence" value="ECO:0007669"/>
    <property type="project" value="UniProtKB-SubCell"/>
</dbReference>
<name>C3XWA0_BRAFL</name>
<dbReference type="STRING" id="7739.C3XWA0"/>
<dbReference type="PANTHER" id="PTHR12663">
    <property type="entry name" value="ANDROGEN INDUCED INHIBITOR OF PROLIFERATION AS3 / PDS5-RELATED"/>
    <property type="match status" value="1"/>
</dbReference>
<dbReference type="InterPro" id="IPR016024">
    <property type="entry name" value="ARM-type_fold"/>
</dbReference>
<keyword evidence="4" id="KW-0539">Nucleus</keyword>
<dbReference type="InterPro" id="IPR039776">
    <property type="entry name" value="Pds5"/>
</dbReference>
<feature type="compositionally biased region" description="Acidic residues" evidence="7">
    <location>
        <begin position="1265"/>
        <end position="1280"/>
    </location>
</feature>
<dbReference type="Pfam" id="PF20168">
    <property type="entry name" value="PDS5"/>
    <property type="match status" value="1"/>
</dbReference>
<feature type="coiled-coil region" evidence="6">
    <location>
        <begin position="332"/>
        <end position="393"/>
    </location>
</feature>
<dbReference type="Gene3D" id="1.25.10.10">
    <property type="entry name" value="Leucine-rich Repeat Variant"/>
    <property type="match status" value="2"/>
</dbReference>
<sequence length="1435" mass="163004">MPSRGRPHLKVVYPEGVKELSEDLHKDELIRRLKVLAKTFADMDQDQEEEKQRYEPLALHLASEHFLHHESKDVKLIVGCCIADIFRIYAPEAPYKDPIQLKEIFLFLVKQLRGLEDINGALFKRYFYLLENLSWVKSFNICFELEDCGEIFNQLFETLFSIVHRGHSNKVRTFMLDMMSPIITEGDSVSQDLLDIILMRIIEPQKSKLPEAYELARDLIKRTSQAIEPYIQTFFNNVLVLGKTSESDASGRIYDLIYELNLIAPNVLLSVLPQLEFKLRSNDGDERLNVTRLLARMFSDKESQLSSQNKPLWNCYLGRFKDVNVAVRVECVKFANKLLINHQNMMEEVTEQLKARCHDPDESVRYEVVSSIIKAAKESLRNVSQELLSLVQDRMLDKKFKIRREANQGLALIYREHCTTPGQEDEMIRWIKNKLLHVYYQTSPEDRLLVEHAVTHCLVPYTMDTKERMRRLFRLYATLDDYAVKSLNEVFRSQHMLRNHMKQLLDLLEEDPEETEVEETKKMIASKTNLLATIFHCELFCESCLVRCKKYARERIKPWSYCFREPVGTSKAQEQVKKFVDILGKDERIHGFMQTLVDPKCTCEKAPETMREIQKKIGHFGQKGPASPFYDTVKNLLEKVSPLIIDPSAVDQLFKLLNDTMEGLGDEDLGDSGQERGLQLILMLSPIYPESFQSEDIFGQLLSYLKKENPIVVDTALQIFSNTGAVIEENFTMIKSALLPVLQAKAKSGTPRQAKHAIRCVNTIFPGVRDSIFNQIFEHLRKKLSFNSPNFLTALTSIGHLSLLAPALFSQQMKNFVAKFIVKDLLMQDRNEKKATTSSWCEDDQVSFETQAKIIALKLIVNWLLGMKNNDGNSCTSTFRLLHAMIKNKGDLMQKGKVSQPEQAHLRLAAGCAVLKLAQERVFAELLTLEQFQMVASLMNDKCLEVRQKFTNKLHKGLMRLRLPLEYLSIFSLAAREPHAGLRRQIKACINKNIAQRRQYITQHSGAQAKRMSLLPDYVVPYTIHLLAHDPRFYDRQKVEQLKDIKECLWFIMEPLIMRSENQNYIFLKKLIEVIKSTSDAQCPDNTNANEKMYAVCDLAHNLLVLKATNVTWKEHPVTPDLPCKLFTKPDLTQTLNTKSYLPTNFQWTPKKKTGVAALIDKDSPLPRAGPKVTSEGPGKRNGPTKQQRAAKEAAETTKRSSETAEGQERTRGRRAQGNKNEAPKKGTQRKRTVEPTEEEESPAKRPRTAAKPAAKTRLRAEADRQEEEEEEDSGSDTEESGPSKKPRKAPANRSAAAERRKSNENVTPVATRTSPRKQPTTRTSPRKASQSGTSRSRGAAPPAPSGSRKGASPRKAPPKKEVAPVKKNVRNVRRAPPLAASNGDLLSDGESPENPSTPEVPSPATGKPGRAAKEALKKLGNENSSGGDSLNMDL</sequence>
<proteinExistence type="predicted"/>